<dbReference type="AlphaFoldDB" id="A0A2G5K6H3"/>
<evidence type="ECO:0000313" key="2">
    <source>
        <dbReference type="EMBL" id="PIB24480.1"/>
    </source>
</evidence>
<accession>A0A2G5K6H3</accession>
<keyword evidence="1" id="KW-0812">Transmembrane</keyword>
<evidence type="ECO:0000256" key="1">
    <source>
        <dbReference type="SAM" id="Phobius"/>
    </source>
</evidence>
<proteinExistence type="predicted"/>
<protein>
    <recommendedName>
        <fullName evidence="4">DUF2842 domain-containing protein</fullName>
    </recommendedName>
</protein>
<feature type="transmembrane region" description="Helical" evidence="1">
    <location>
        <begin position="48"/>
        <end position="66"/>
    </location>
</feature>
<name>A0A2G5K6H3_9RHOB</name>
<gene>
    <name evidence="2" type="ORF">BFP76_04550</name>
</gene>
<reference evidence="2 3" key="1">
    <citation type="submission" date="2016-08" db="EMBL/GenBank/DDBJ databases">
        <title>Draft genome of Amylibacter sp. strain 4G11.</title>
        <authorList>
            <person name="Wong S.-K."/>
            <person name="Hamasaki K."/>
            <person name="Yoshizawa S."/>
        </authorList>
    </citation>
    <scope>NUCLEOTIDE SEQUENCE [LARGE SCALE GENOMIC DNA]</scope>
    <source>
        <strain evidence="2 3">4G11</strain>
    </source>
</reference>
<dbReference type="Pfam" id="PF11003">
    <property type="entry name" value="DUF2842"/>
    <property type="match status" value="1"/>
</dbReference>
<keyword evidence="1" id="KW-0472">Membrane</keyword>
<dbReference type="EMBL" id="MDGM01000012">
    <property type="protein sequence ID" value="PIB24480.1"/>
    <property type="molecule type" value="Genomic_DNA"/>
</dbReference>
<dbReference type="RefSeq" id="WP_099592854.1">
    <property type="nucleotide sequence ID" value="NZ_MDGM01000012.1"/>
</dbReference>
<keyword evidence="3" id="KW-1185">Reference proteome</keyword>
<dbReference type="Proteomes" id="UP000231516">
    <property type="component" value="Unassembled WGS sequence"/>
</dbReference>
<evidence type="ECO:0008006" key="4">
    <source>
        <dbReference type="Google" id="ProtNLM"/>
    </source>
</evidence>
<keyword evidence="1" id="KW-1133">Transmembrane helix</keyword>
<dbReference type="OrthoDB" id="7510023at2"/>
<evidence type="ECO:0000313" key="3">
    <source>
        <dbReference type="Proteomes" id="UP000231516"/>
    </source>
</evidence>
<dbReference type="InterPro" id="IPR021265">
    <property type="entry name" value="DUF2842"/>
</dbReference>
<sequence length="79" mass="8926">MSDKSKSMSYKSRRRWSLIVLLIGLPAYIIICVTIMNLLQRLHPLLELLIYVVMGVAWAFPVKAVFMGVGKDDPNSTDT</sequence>
<feature type="transmembrane region" description="Helical" evidence="1">
    <location>
        <begin position="16"/>
        <end position="36"/>
    </location>
</feature>
<comment type="caution">
    <text evidence="2">The sequence shown here is derived from an EMBL/GenBank/DDBJ whole genome shotgun (WGS) entry which is preliminary data.</text>
</comment>
<organism evidence="2 3">
    <name type="scientific">Paramylibacter kogurei</name>
    <dbReference type="NCBI Taxonomy" id="1889778"/>
    <lineage>
        <taxon>Bacteria</taxon>
        <taxon>Pseudomonadati</taxon>
        <taxon>Pseudomonadota</taxon>
        <taxon>Alphaproteobacteria</taxon>
        <taxon>Rhodobacterales</taxon>
        <taxon>Paracoccaceae</taxon>
        <taxon>Paramylibacter</taxon>
    </lineage>
</organism>